<dbReference type="EMBL" id="CAJPDQ010000003">
    <property type="protein sequence ID" value="CAF9907307.1"/>
    <property type="molecule type" value="Genomic_DNA"/>
</dbReference>
<evidence type="ECO:0000256" key="5">
    <source>
        <dbReference type="ARBA" id="ARBA00023277"/>
    </source>
</evidence>
<evidence type="ECO:0000256" key="3">
    <source>
        <dbReference type="ARBA" id="ARBA00022729"/>
    </source>
</evidence>
<dbReference type="Proteomes" id="UP000664169">
    <property type="component" value="Unassembled WGS sequence"/>
</dbReference>
<evidence type="ECO:0000259" key="7">
    <source>
        <dbReference type="PROSITE" id="PS51677"/>
    </source>
</evidence>
<dbReference type="InterPro" id="IPR011330">
    <property type="entry name" value="Glyco_hydro/deAcase_b/a-brl"/>
</dbReference>
<evidence type="ECO:0000256" key="2">
    <source>
        <dbReference type="ARBA" id="ARBA00022723"/>
    </source>
</evidence>
<reference evidence="8" key="1">
    <citation type="submission" date="2021-03" db="EMBL/GenBank/DDBJ databases">
        <authorList>
            <person name="Tagirdzhanova G."/>
        </authorList>
    </citation>
    <scope>NUCLEOTIDE SEQUENCE</scope>
</reference>
<evidence type="ECO:0000256" key="6">
    <source>
        <dbReference type="ARBA" id="ARBA00023285"/>
    </source>
</evidence>
<dbReference type="Pfam" id="PF01522">
    <property type="entry name" value="Polysacc_deac_1"/>
    <property type="match status" value="1"/>
</dbReference>
<keyword evidence="2" id="KW-0479">Metal-binding</keyword>
<organism evidence="8 9">
    <name type="scientific">Gomphillus americanus</name>
    <dbReference type="NCBI Taxonomy" id="1940652"/>
    <lineage>
        <taxon>Eukaryota</taxon>
        <taxon>Fungi</taxon>
        <taxon>Dikarya</taxon>
        <taxon>Ascomycota</taxon>
        <taxon>Pezizomycotina</taxon>
        <taxon>Lecanoromycetes</taxon>
        <taxon>OSLEUM clade</taxon>
        <taxon>Ostropomycetidae</taxon>
        <taxon>Ostropales</taxon>
        <taxon>Graphidaceae</taxon>
        <taxon>Gomphilloideae</taxon>
        <taxon>Gomphillus</taxon>
    </lineage>
</organism>
<keyword evidence="4" id="KW-0378">Hydrolase</keyword>
<dbReference type="GO" id="GO:0046872">
    <property type="term" value="F:metal ion binding"/>
    <property type="evidence" value="ECO:0007669"/>
    <property type="project" value="UniProtKB-KW"/>
</dbReference>
<dbReference type="PANTHER" id="PTHR46471">
    <property type="entry name" value="CHITIN DEACETYLASE"/>
    <property type="match status" value="1"/>
</dbReference>
<dbReference type="GO" id="GO:0016810">
    <property type="term" value="F:hydrolase activity, acting on carbon-nitrogen (but not peptide) bonds"/>
    <property type="evidence" value="ECO:0007669"/>
    <property type="project" value="InterPro"/>
</dbReference>
<keyword evidence="9" id="KW-1185">Reference proteome</keyword>
<dbReference type="Gene3D" id="3.20.20.370">
    <property type="entry name" value="Glycoside hydrolase/deacetylase"/>
    <property type="match status" value="1"/>
</dbReference>
<comment type="caution">
    <text evidence="8">The sequence shown here is derived from an EMBL/GenBank/DDBJ whole genome shotgun (WGS) entry which is preliminary data.</text>
</comment>
<gene>
    <name evidence="8" type="ORF">GOMPHAMPRED_005074</name>
</gene>
<evidence type="ECO:0000313" key="8">
    <source>
        <dbReference type="EMBL" id="CAF9907307.1"/>
    </source>
</evidence>
<name>A0A8H3ENH9_9LECA</name>
<dbReference type="OrthoDB" id="2125469at2759"/>
<dbReference type="CDD" id="cd10951">
    <property type="entry name" value="CE4_ClCDA_like"/>
    <property type="match status" value="1"/>
</dbReference>
<evidence type="ECO:0000256" key="1">
    <source>
        <dbReference type="ARBA" id="ARBA00001941"/>
    </source>
</evidence>
<dbReference type="AlphaFoldDB" id="A0A8H3ENH9"/>
<dbReference type="PANTHER" id="PTHR46471:SF8">
    <property type="entry name" value="CHITIN DEACETYLASE"/>
    <property type="match status" value="1"/>
</dbReference>
<comment type="cofactor">
    <cofactor evidence="1">
        <name>Co(2+)</name>
        <dbReference type="ChEBI" id="CHEBI:48828"/>
    </cofactor>
</comment>
<dbReference type="InterPro" id="IPR002509">
    <property type="entry name" value="NODB_dom"/>
</dbReference>
<evidence type="ECO:0000256" key="4">
    <source>
        <dbReference type="ARBA" id="ARBA00022801"/>
    </source>
</evidence>
<keyword evidence="3" id="KW-0732">Signal</keyword>
<keyword evidence="6" id="KW-0170">Cobalt</keyword>
<accession>A0A8H3ENH9</accession>
<dbReference type="SUPFAM" id="SSF88713">
    <property type="entry name" value="Glycoside hydrolase/deacetylase"/>
    <property type="match status" value="1"/>
</dbReference>
<keyword evidence="5" id="KW-0119">Carbohydrate metabolism</keyword>
<proteinExistence type="predicted"/>
<sequence length="451" mass="48950">MVIVVQVMHTAAKAVSSTLEVVVVGSACRHHLSLQALLDRLQHVDLIPAIWPVLRDYVAVLQAIAFNFGTCDSDTTPVGTTTVGDPRPLFGSVTYSSDIYDCVQANVVALTYDDGPYIYTNQLLDTLDNFGFKATFFITGNNLGKGGIDTTAPYPALIKRMVAAGHQVASHTWSHYDLSTLTGTQRVQQMVKNERAIANIIDKYPTYMRPPYSSCTPASGCTTDMQALGYHRTFFDLDTQDYLNNDATLIRNSKNIVNWALGNASQGSDYLSIQHDIDFQSVTNLSSYYFELIRAKGWTGVTVGQCLGDPETNWYRIPGTGQAAPVSLSVASPSSSSTSVSSSTSFASAITSSSTITPSTATTSISTTTAPVATPSCDFVSRQFCGQYQQFYNRVGCNAAQQDCLAQWNTCLGVGTRTGCAEWKRDCYLLSMYCGRCGRSCSTKGFRASQE</sequence>
<evidence type="ECO:0000313" key="9">
    <source>
        <dbReference type="Proteomes" id="UP000664169"/>
    </source>
</evidence>
<dbReference type="GO" id="GO:0005975">
    <property type="term" value="P:carbohydrate metabolic process"/>
    <property type="evidence" value="ECO:0007669"/>
    <property type="project" value="InterPro"/>
</dbReference>
<feature type="domain" description="NodB homology" evidence="7">
    <location>
        <begin position="106"/>
        <end position="301"/>
    </location>
</feature>
<protein>
    <recommendedName>
        <fullName evidence="7">NodB homology domain-containing protein</fullName>
    </recommendedName>
</protein>
<dbReference type="PROSITE" id="PS51677">
    <property type="entry name" value="NODB"/>
    <property type="match status" value="1"/>
</dbReference>